<evidence type="ECO:0000313" key="4">
    <source>
        <dbReference type="Proteomes" id="UP000191418"/>
    </source>
</evidence>
<dbReference type="PROSITE" id="PS51724">
    <property type="entry name" value="SPOR"/>
    <property type="match status" value="1"/>
</dbReference>
<keyword evidence="1" id="KW-1133">Transmembrane helix</keyword>
<sequence>MKYGLKHRIIGAVILLSLAVIFLPIILDGGQRPALPQTTSAIPAQPPKPEIKVKIPEPIPTPAPIVKTPEREQWQAGLTENNTLAAWTLQAATFKDEANALSLRDRLRKVGLKSYVRNRQTFYVVYVGPVADPQKAEQLKARLKKELGISALMMSYDPMVDVRDKKVITQ</sequence>
<dbReference type="Gene3D" id="3.30.70.1070">
    <property type="entry name" value="Sporulation related repeat"/>
    <property type="match status" value="1"/>
</dbReference>
<evidence type="ECO:0000259" key="2">
    <source>
        <dbReference type="PROSITE" id="PS51724"/>
    </source>
</evidence>
<dbReference type="InterPro" id="IPR036680">
    <property type="entry name" value="SPOR-like_sf"/>
</dbReference>
<dbReference type="InterPro" id="IPR052521">
    <property type="entry name" value="Cell_div_SPOR-domain"/>
</dbReference>
<comment type="caution">
    <text evidence="3">The sequence shown here is derived from an EMBL/GenBank/DDBJ whole genome shotgun (WGS) entry which is preliminary data.</text>
</comment>
<dbReference type="GO" id="GO:0042834">
    <property type="term" value="F:peptidoglycan binding"/>
    <property type="evidence" value="ECO:0007669"/>
    <property type="project" value="InterPro"/>
</dbReference>
<dbReference type="InterPro" id="IPR007730">
    <property type="entry name" value="SPOR-like_dom"/>
</dbReference>
<gene>
    <name evidence="3" type="ORF">BTE48_01605</name>
</gene>
<proteinExistence type="predicted"/>
<dbReference type="Pfam" id="PF05036">
    <property type="entry name" value="SPOR"/>
    <property type="match status" value="1"/>
</dbReference>
<keyword evidence="1" id="KW-0812">Transmembrane</keyword>
<dbReference type="RefSeq" id="WP_078744117.1">
    <property type="nucleotide sequence ID" value="NZ_FUXG01000002.1"/>
</dbReference>
<dbReference type="GO" id="GO:0032506">
    <property type="term" value="P:cytokinetic process"/>
    <property type="evidence" value="ECO:0007669"/>
    <property type="project" value="TreeGrafter"/>
</dbReference>
<reference evidence="3 4" key="1">
    <citation type="submission" date="2017-01" db="EMBL/GenBank/DDBJ databases">
        <title>Genome Sequencing of a Marine Spirillum, Oceanospirillum multiglobuliferum ATCC 33336, from Japan.</title>
        <authorList>
            <person name="Carney J.G."/>
            <person name="Trachtenberg A.M."/>
            <person name="Rheaume B.A."/>
            <person name="Linnane J.D."/>
            <person name="Pitts N.L."/>
            <person name="Mykles D.L."/>
            <person name="Maclea K.S."/>
        </authorList>
    </citation>
    <scope>NUCLEOTIDE SEQUENCE [LARGE SCALE GENOMIC DNA]</scope>
    <source>
        <strain evidence="3 4">ATCC 33336</strain>
    </source>
</reference>
<dbReference type="EMBL" id="MTSM01000002">
    <property type="protein sequence ID" value="OPX56623.1"/>
    <property type="molecule type" value="Genomic_DNA"/>
</dbReference>
<accession>A0A1T4LL18</accession>
<dbReference type="AlphaFoldDB" id="A0A1T4LL18"/>
<dbReference type="OrthoDB" id="7069135at2"/>
<dbReference type="Proteomes" id="UP000191418">
    <property type="component" value="Unassembled WGS sequence"/>
</dbReference>
<keyword evidence="4" id="KW-1185">Reference proteome</keyword>
<organism evidence="3 4">
    <name type="scientific">Oceanospirillum multiglobuliferum</name>
    <dbReference type="NCBI Taxonomy" id="64969"/>
    <lineage>
        <taxon>Bacteria</taxon>
        <taxon>Pseudomonadati</taxon>
        <taxon>Pseudomonadota</taxon>
        <taxon>Gammaproteobacteria</taxon>
        <taxon>Oceanospirillales</taxon>
        <taxon>Oceanospirillaceae</taxon>
        <taxon>Oceanospirillum</taxon>
    </lineage>
</organism>
<evidence type="ECO:0000256" key="1">
    <source>
        <dbReference type="SAM" id="Phobius"/>
    </source>
</evidence>
<name>A0A1T4LL18_9GAMM</name>
<keyword evidence="1" id="KW-0472">Membrane</keyword>
<dbReference type="GO" id="GO:0032153">
    <property type="term" value="C:cell division site"/>
    <property type="evidence" value="ECO:0007669"/>
    <property type="project" value="TreeGrafter"/>
</dbReference>
<dbReference type="SUPFAM" id="SSF110997">
    <property type="entry name" value="Sporulation related repeat"/>
    <property type="match status" value="1"/>
</dbReference>
<dbReference type="STRING" id="64969.SAMN02745127_00514"/>
<dbReference type="PANTHER" id="PTHR38687">
    <property type="entry name" value="CELL DIVISION PROTEIN DEDD-RELATED"/>
    <property type="match status" value="1"/>
</dbReference>
<feature type="transmembrane region" description="Helical" evidence="1">
    <location>
        <begin position="9"/>
        <end position="27"/>
    </location>
</feature>
<protein>
    <recommendedName>
        <fullName evidence="2">SPOR domain-containing protein</fullName>
    </recommendedName>
</protein>
<dbReference type="PANTHER" id="PTHR38687:SF1">
    <property type="entry name" value="CELL DIVISION PROTEIN DEDD"/>
    <property type="match status" value="1"/>
</dbReference>
<feature type="domain" description="SPOR" evidence="2">
    <location>
        <begin position="81"/>
        <end position="156"/>
    </location>
</feature>
<dbReference type="GO" id="GO:0030428">
    <property type="term" value="C:cell septum"/>
    <property type="evidence" value="ECO:0007669"/>
    <property type="project" value="TreeGrafter"/>
</dbReference>
<evidence type="ECO:0000313" key="3">
    <source>
        <dbReference type="EMBL" id="OPX56623.1"/>
    </source>
</evidence>